<evidence type="ECO:0000313" key="6">
    <source>
        <dbReference type="Proteomes" id="UP000092154"/>
    </source>
</evidence>
<dbReference type="PANTHER" id="PTHR10956">
    <property type="entry name" value="60S RIBOSOMAL PROTEIN L31"/>
    <property type="match status" value="1"/>
</dbReference>
<dbReference type="AlphaFoldDB" id="A0A1B7MZ71"/>
<organism evidence="5 6">
    <name type="scientific">Rhizopogon vinicolor AM-OR11-026</name>
    <dbReference type="NCBI Taxonomy" id="1314800"/>
    <lineage>
        <taxon>Eukaryota</taxon>
        <taxon>Fungi</taxon>
        <taxon>Dikarya</taxon>
        <taxon>Basidiomycota</taxon>
        <taxon>Agaricomycotina</taxon>
        <taxon>Agaricomycetes</taxon>
        <taxon>Agaricomycetidae</taxon>
        <taxon>Boletales</taxon>
        <taxon>Suillineae</taxon>
        <taxon>Rhizopogonaceae</taxon>
        <taxon>Rhizopogon</taxon>
    </lineage>
</organism>
<dbReference type="Gene3D" id="3.10.440.10">
    <property type="match status" value="1"/>
</dbReference>
<dbReference type="CDD" id="cd00463">
    <property type="entry name" value="Ribosomal_L31e"/>
    <property type="match status" value="1"/>
</dbReference>
<keyword evidence="6" id="KW-1185">Reference proteome</keyword>
<dbReference type="GO" id="GO:0003735">
    <property type="term" value="F:structural constituent of ribosome"/>
    <property type="evidence" value="ECO:0007669"/>
    <property type="project" value="InterPro"/>
</dbReference>
<dbReference type="InterPro" id="IPR000054">
    <property type="entry name" value="Ribosomal_eL31"/>
</dbReference>
<dbReference type="InterPro" id="IPR020052">
    <property type="entry name" value="Ribosomal_eL31_CS"/>
</dbReference>
<keyword evidence="2" id="KW-0689">Ribosomal protein</keyword>
<gene>
    <name evidence="5" type="ORF">K503DRAFT_692542</name>
</gene>
<dbReference type="SMART" id="SM01380">
    <property type="entry name" value="Ribosomal_L31e"/>
    <property type="match status" value="1"/>
</dbReference>
<dbReference type="FunFam" id="3.10.440.10:FF:000001">
    <property type="entry name" value="60S ribosomal protein L31"/>
    <property type="match status" value="1"/>
</dbReference>
<evidence type="ECO:0000256" key="4">
    <source>
        <dbReference type="SAM" id="MobiDB-lite"/>
    </source>
</evidence>
<evidence type="ECO:0000313" key="5">
    <source>
        <dbReference type="EMBL" id="OAX37906.1"/>
    </source>
</evidence>
<reference evidence="5 6" key="1">
    <citation type="submission" date="2016-06" db="EMBL/GenBank/DDBJ databases">
        <title>Comparative genomics of the ectomycorrhizal sister species Rhizopogon vinicolor and Rhizopogon vesiculosus (Basidiomycota: Boletales) reveals a divergence of the mating type B locus.</title>
        <authorList>
            <consortium name="DOE Joint Genome Institute"/>
            <person name="Mujic A.B."/>
            <person name="Kuo A."/>
            <person name="Tritt A."/>
            <person name="Lipzen A."/>
            <person name="Chen C."/>
            <person name="Johnson J."/>
            <person name="Sharma A."/>
            <person name="Barry K."/>
            <person name="Grigoriev I.V."/>
            <person name="Spatafora J.W."/>
        </authorList>
    </citation>
    <scope>NUCLEOTIDE SEQUENCE [LARGE SCALE GENOMIC DNA]</scope>
    <source>
        <strain evidence="5 6">AM-OR11-026</strain>
    </source>
</reference>
<evidence type="ECO:0000256" key="3">
    <source>
        <dbReference type="ARBA" id="ARBA00023274"/>
    </source>
</evidence>
<proteinExistence type="inferred from homology"/>
<dbReference type="STRING" id="1314800.A0A1B7MZ71"/>
<dbReference type="PANTHER" id="PTHR10956:SF0">
    <property type="entry name" value="60S RIBOSOMAL PROTEIN L31"/>
    <property type="match status" value="1"/>
</dbReference>
<dbReference type="GO" id="GO:0002181">
    <property type="term" value="P:cytoplasmic translation"/>
    <property type="evidence" value="ECO:0007669"/>
    <property type="project" value="TreeGrafter"/>
</dbReference>
<evidence type="ECO:0008006" key="7">
    <source>
        <dbReference type="Google" id="ProtNLM"/>
    </source>
</evidence>
<dbReference type="Pfam" id="PF01198">
    <property type="entry name" value="Ribosomal_L31e"/>
    <property type="match status" value="1"/>
</dbReference>
<keyword evidence="3" id="KW-0687">Ribonucleoprotein</keyword>
<evidence type="ECO:0000256" key="2">
    <source>
        <dbReference type="ARBA" id="ARBA00022980"/>
    </source>
</evidence>
<dbReference type="InParanoid" id="A0A1B7MZ71"/>
<accession>A0A1B7MZ71</accession>
<dbReference type="Proteomes" id="UP000092154">
    <property type="component" value="Unassembled WGS sequence"/>
</dbReference>
<dbReference type="PROSITE" id="PS01144">
    <property type="entry name" value="RIBOSOMAL_L31E"/>
    <property type="match status" value="1"/>
</dbReference>
<name>A0A1B7MZ71_9AGAM</name>
<comment type="similarity">
    <text evidence="1">Belongs to the eukaryotic ribosomal protein eL31 family.</text>
</comment>
<dbReference type="InterPro" id="IPR023621">
    <property type="entry name" value="Ribosomal_eL31_dom_sf"/>
</dbReference>
<dbReference type="OrthoDB" id="9739313at2759"/>
<dbReference type="EMBL" id="KV448324">
    <property type="protein sequence ID" value="OAX37906.1"/>
    <property type="molecule type" value="Genomic_DNA"/>
</dbReference>
<sequence length="188" mass="21295">MRKKPVTKLFVIVCGIYRTTVKFQPRTLFITAASQPQPTAHGNRPRHPQDMTGGKRSALQDVVTREYTIHLHKLVHGRSFKKRAPWAVKSVVEFARKSMGTTDVRLDPKLNQALWARGVKTVPHRIRVKLEREYSIDHDDHNIKGLLCGCVTGKRNDEEGAKEKLFTYASHVPVTSFKGLQNTVADAE</sequence>
<dbReference type="GO" id="GO:0022625">
    <property type="term" value="C:cytosolic large ribosomal subunit"/>
    <property type="evidence" value="ECO:0007669"/>
    <property type="project" value="TreeGrafter"/>
</dbReference>
<evidence type="ECO:0000256" key="1">
    <source>
        <dbReference type="ARBA" id="ARBA00010808"/>
    </source>
</evidence>
<protein>
    <recommendedName>
        <fullName evidence="7">60S ribosomal protein L31</fullName>
    </recommendedName>
</protein>
<dbReference type="SUPFAM" id="SSF54575">
    <property type="entry name" value="Ribosomal protein L31e"/>
    <property type="match status" value="1"/>
</dbReference>
<feature type="region of interest" description="Disordered" evidence="4">
    <location>
        <begin position="34"/>
        <end position="54"/>
    </location>
</feature>